<dbReference type="RefSeq" id="WP_080919189.1">
    <property type="nucleotide sequence ID" value="NZ_MDET01000011.1"/>
</dbReference>
<gene>
    <name evidence="1" type="ORF">BFN67_16240</name>
</gene>
<dbReference type="Proteomes" id="UP000191905">
    <property type="component" value="Unassembled WGS sequence"/>
</dbReference>
<evidence type="ECO:0000313" key="1">
    <source>
        <dbReference type="EMBL" id="OQM76004.1"/>
    </source>
</evidence>
<dbReference type="EMBL" id="MDET01000011">
    <property type="protein sequence ID" value="OQM76004.1"/>
    <property type="molecule type" value="Genomic_DNA"/>
</dbReference>
<comment type="caution">
    <text evidence="1">The sequence shown here is derived from an EMBL/GenBank/DDBJ whole genome shotgun (WGS) entry which is preliminary data.</text>
</comment>
<evidence type="ECO:0000313" key="2">
    <source>
        <dbReference type="Proteomes" id="UP000191905"/>
    </source>
</evidence>
<dbReference type="OrthoDB" id="7474776at2"/>
<accession>A0A1V8RSA8</accession>
<dbReference type="AlphaFoldDB" id="A0A1V8RSA8"/>
<keyword evidence="2" id="KW-1185">Reference proteome</keyword>
<protein>
    <submittedName>
        <fullName evidence="1">Uncharacterized protein</fullName>
    </submittedName>
</protein>
<proteinExistence type="predicted"/>
<name>A0A1V8RSA8_9HYPH</name>
<organism evidence="1 2">
    <name type="scientific">Manganibacter manganicus</name>
    <dbReference type="NCBI Taxonomy" id="1873176"/>
    <lineage>
        <taxon>Bacteria</taxon>
        <taxon>Pseudomonadati</taxon>
        <taxon>Pseudomonadota</taxon>
        <taxon>Alphaproteobacteria</taxon>
        <taxon>Hyphomicrobiales</taxon>
        <taxon>Phyllobacteriaceae</taxon>
        <taxon>Manganibacter</taxon>
    </lineage>
</organism>
<reference evidence="1 2" key="1">
    <citation type="journal article" date="2016" name="Int. J. Syst. Evol. Microbiol.">
        <title>Pseudaminobacter manganicus sp. nov., isolated from sludge of a manganese mine.</title>
        <authorList>
            <person name="Li J."/>
            <person name="Huang J."/>
            <person name="Liao S."/>
            <person name="Wang G."/>
        </authorList>
    </citation>
    <scope>NUCLEOTIDE SEQUENCE [LARGE SCALE GENOMIC DNA]</scope>
    <source>
        <strain evidence="1 2">JH-7</strain>
    </source>
</reference>
<sequence length="87" mass="9190">MSKQLASVLTTVNAPYSEKLDGAMLACCLSDIDVAKQHPGQVSSFLGEVAPTQQVEFAAAYHLPVDDLKAFAGDFAAWSGESYPLAV</sequence>